<dbReference type="GO" id="GO:0034479">
    <property type="term" value="F:phosphatidylglycerol phospholipase C activity"/>
    <property type="evidence" value="ECO:0007669"/>
    <property type="project" value="TreeGrafter"/>
</dbReference>
<evidence type="ECO:0000256" key="1">
    <source>
        <dbReference type="ARBA" id="ARBA00004370"/>
    </source>
</evidence>
<dbReference type="PANTHER" id="PTHR42758">
    <property type="entry name" value="PHOSPHATIDYLGLYCEROL PHOSPHOLIPASE C"/>
    <property type="match status" value="1"/>
</dbReference>
<dbReference type="Pfam" id="PF03009">
    <property type="entry name" value="GDPD"/>
    <property type="match status" value="1"/>
</dbReference>
<evidence type="ECO:0000256" key="4">
    <source>
        <dbReference type="ARBA" id="ARBA00022801"/>
    </source>
</evidence>
<evidence type="ECO:0000259" key="8">
    <source>
        <dbReference type="PROSITE" id="PS51704"/>
    </source>
</evidence>
<evidence type="ECO:0000256" key="2">
    <source>
        <dbReference type="ARBA" id="ARBA00007277"/>
    </source>
</evidence>
<accession>A0A4P9X4A5</accession>
<keyword evidence="5" id="KW-1133">Transmembrane helix</keyword>
<dbReference type="OrthoDB" id="1058301at2759"/>
<reference evidence="10" key="1">
    <citation type="journal article" date="2018" name="Nat. Microbiol.">
        <title>Leveraging single-cell genomics to expand the fungal tree of life.</title>
        <authorList>
            <person name="Ahrendt S.R."/>
            <person name="Quandt C.A."/>
            <person name="Ciobanu D."/>
            <person name="Clum A."/>
            <person name="Salamov A."/>
            <person name="Andreopoulos B."/>
            <person name="Cheng J.F."/>
            <person name="Woyke T."/>
            <person name="Pelin A."/>
            <person name="Henrissat B."/>
            <person name="Reynolds N.K."/>
            <person name="Benny G.L."/>
            <person name="Smith M.E."/>
            <person name="James T.Y."/>
            <person name="Grigoriev I.V."/>
        </authorList>
    </citation>
    <scope>NUCLEOTIDE SEQUENCE [LARGE SCALE GENOMIC DNA]</scope>
    <source>
        <strain evidence="10">ATCC 52028</strain>
    </source>
</reference>
<sequence length="270" mass="30459">MSHRGGSLEYIENSLPGFRYSARVLRVSLLETDVHLTRDGQIVLFHDDDMGRMCGPAYAGRAIHDFDYADLPPLVVPAFLKDHPHVVNDKDATRIPLLEEVFRELPRYPIQIDIKGGPRELADKTAALIRQYGHEGSVVWGSFRQPQSDYCAAHPDIPRFTSFRKLSWALLAHWFGLLGWVQLPEQMAVVPYLGPLKSASFWQALGDRGVAVIPFGPAPNGINDPTFYEEIRRRGAAGICTDRPTLLATWLQTHRLRVPTRRAAVRDKQD</sequence>
<keyword evidence="7" id="KW-0472">Membrane</keyword>
<dbReference type="GO" id="GO:0016020">
    <property type="term" value="C:membrane"/>
    <property type="evidence" value="ECO:0007669"/>
    <property type="project" value="UniProtKB-SubCell"/>
</dbReference>
<dbReference type="EMBL" id="ML014249">
    <property type="protein sequence ID" value="RKO99897.1"/>
    <property type="molecule type" value="Genomic_DNA"/>
</dbReference>
<comment type="similarity">
    <text evidence="2">Belongs to the glycerophosphoryl diester phosphodiesterase family.</text>
</comment>
<dbReference type="InterPro" id="IPR017946">
    <property type="entry name" value="PLC-like_Pdiesterase_TIM-brl"/>
</dbReference>
<name>A0A4P9X4A5_9FUNG</name>
<dbReference type="AlphaFoldDB" id="A0A4P9X4A5"/>
<evidence type="ECO:0000256" key="7">
    <source>
        <dbReference type="ARBA" id="ARBA00023136"/>
    </source>
</evidence>
<evidence type="ECO:0000256" key="6">
    <source>
        <dbReference type="ARBA" id="ARBA00023098"/>
    </source>
</evidence>
<organism evidence="9 10">
    <name type="scientific">Caulochytrium protostelioides</name>
    <dbReference type="NCBI Taxonomy" id="1555241"/>
    <lineage>
        <taxon>Eukaryota</taxon>
        <taxon>Fungi</taxon>
        <taxon>Fungi incertae sedis</taxon>
        <taxon>Chytridiomycota</taxon>
        <taxon>Chytridiomycota incertae sedis</taxon>
        <taxon>Chytridiomycetes</taxon>
        <taxon>Caulochytriales</taxon>
        <taxon>Caulochytriaceae</taxon>
        <taxon>Caulochytrium</taxon>
    </lineage>
</organism>
<dbReference type="GO" id="GO:0046475">
    <property type="term" value="P:glycerophospholipid catabolic process"/>
    <property type="evidence" value="ECO:0007669"/>
    <property type="project" value="TreeGrafter"/>
</dbReference>
<dbReference type="InterPro" id="IPR052271">
    <property type="entry name" value="GDPD-Related"/>
</dbReference>
<keyword evidence="6" id="KW-0443">Lipid metabolism</keyword>
<keyword evidence="4" id="KW-0378">Hydrolase</keyword>
<dbReference type="SUPFAM" id="SSF51695">
    <property type="entry name" value="PLC-like phosphodiesterases"/>
    <property type="match status" value="1"/>
</dbReference>
<keyword evidence="10" id="KW-1185">Reference proteome</keyword>
<gene>
    <name evidence="9" type="ORF">CXG81DRAFT_30096</name>
</gene>
<comment type="subcellular location">
    <subcellularLocation>
        <location evidence="1">Membrane</location>
    </subcellularLocation>
</comment>
<evidence type="ECO:0000313" key="10">
    <source>
        <dbReference type="Proteomes" id="UP000274922"/>
    </source>
</evidence>
<dbReference type="InterPro" id="IPR030395">
    <property type="entry name" value="GP_PDE_dom"/>
</dbReference>
<proteinExistence type="inferred from homology"/>
<evidence type="ECO:0000256" key="3">
    <source>
        <dbReference type="ARBA" id="ARBA00022692"/>
    </source>
</evidence>
<protein>
    <recommendedName>
        <fullName evidence="8">GP-PDE domain-containing protein</fullName>
    </recommendedName>
</protein>
<evidence type="ECO:0000313" key="9">
    <source>
        <dbReference type="EMBL" id="RKO99897.1"/>
    </source>
</evidence>
<dbReference type="Gene3D" id="3.20.20.190">
    <property type="entry name" value="Phosphatidylinositol (PI) phosphodiesterase"/>
    <property type="match status" value="1"/>
</dbReference>
<dbReference type="PROSITE" id="PS51704">
    <property type="entry name" value="GP_PDE"/>
    <property type="match status" value="1"/>
</dbReference>
<keyword evidence="3" id="KW-0812">Transmembrane</keyword>
<evidence type="ECO:0000256" key="5">
    <source>
        <dbReference type="ARBA" id="ARBA00022989"/>
    </source>
</evidence>
<dbReference type="PANTHER" id="PTHR42758:SF2">
    <property type="entry name" value="PHOSPHATIDYLGLYCEROL PHOSPHOLIPASE C"/>
    <property type="match status" value="1"/>
</dbReference>
<dbReference type="GO" id="GO:0005737">
    <property type="term" value="C:cytoplasm"/>
    <property type="evidence" value="ECO:0007669"/>
    <property type="project" value="UniProtKB-ARBA"/>
</dbReference>
<dbReference type="Proteomes" id="UP000274922">
    <property type="component" value="Unassembled WGS sequence"/>
</dbReference>
<dbReference type="STRING" id="1555241.A0A4P9X4A5"/>
<feature type="domain" description="GP-PDE" evidence="8">
    <location>
        <begin position="1"/>
        <end position="251"/>
    </location>
</feature>